<dbReference type="EMBL" id="UINC01143721">
    <property type="protein sequence ID" value="SVD32809.1"/>
    <property type="molecule type" value="Genomic_DNA"/>
</dbReference>
<feature type="non-terminal residue" evidence="1">
    <location>
        <position position="143"/>
    </location>
</feature>
<gene>
    <name evidence="1" type="ORF">METZ01_LOCUS385663</name>
</gene>
<reference evidence="1" key="1">
    <citation type="submission" date="2018-05" db="EMBL/GenBank/DDBJ databases">
        <authorList>
            <person name="Lanie J.A."/>
            <person name="Ng W.-L."/>
            <person name="Kazmierczak K.M."/>
            <person name="Andrzejewski T.M."/>
            <person name="Davidsen T.M."/>
            <person name="Wayne K.J."/>
            <person name="Tettelin H."/>
            <person name="Glass J.I."/>
            <person name="Rusch D."/>
            <person name="Podicherti R."/>
            <person name="Tsui H.-C.T."/>
            <person name="Winkler M.E."/>
        </authorList>
    </citation>
    <scope>NUCLEOTIDE SEQUENCE</scope>
</reference>
<protein>
    <submittedName>
        <fullName evidence="1">Uncharacterized protein</fullName>
    </submittedName>
</protein>
<evidence type="ECO:0000313" key="1">
    <source>
        <dbReference type="EMBL" id="SVD32809.1"/>
    </source>
</evidence>
<name>A0A382UEW1_9ZZZZ</name>
<sequence>MLPYFCSTEEVVDKIMGEAAISTKRGKGMLKLMMDMQQCVWFGRNLPVILLQSYKYHEDIVGLKGYVWRVHIKDSPNAVGFAWINSTKPKGSQSDGGVQVQPGTKVQTKKTVICGEINTLIANLYKNFGEEPLFIGEDKITLN</sequence>
<accession>A0A382UEW1</accession>
<organism evidence="1">
    <name type="scientific">marine metagenome</name>
    <dbReference type="NCBI Taxonomy" id="408172"/>
    <lineage>
        <taxon>unclassified sequences</taxon>
        <taxon>metagenomes</taxon>
        <taxon>ecological metagenomes</taxon>
    </lineage>
</organism>
<dbReference type="AlphaFoldDB" id="A0A382UEW1"/>
<proteinExistence type="predicted"/>